<dbReference type="AlphaFoldDB" id="A0A4R5KUR3"/>
<organism evidence="3 4">
    <name type="scientific">Paenibacillus piri</name>
    <dbReference type="NCBI Taxonomy" id="2547395"/>
    <lineage>
        <taxon>Bacteria</taxon>
        <taxon>Bacillati</taxon>
        <taxon>Bacillota</taxon>
        <taxon>Bacilli</taxon>
        <taxon>Bacillales</taxon>
        <taxon>Paenibacillaceae</taxon>
        <taxon>Paenibacillus</taxon>
    </lineage>
</organism>
<proteinExistence type="predicted"/>
<dbReference type="InterPro" id="IPR008948">
    <property type="entry name" value="L-Aspartase-like"/>
</dbReference>
<dbReference type="GO" id="GO:0016829">
    <property type="term" value="F:lyase activity"/>
    <property type="evidence" value="ECO:0007669"/>
    <property type="project" value="UniProtKB-KW"/>
</dbReference>
<protein>
    <submittedName>
        <fullName evidence="3">Uncharacterized protein</fullName>
    </submittedName>
</protein>
<evidence type="ECO:0000256" key="1">
    <source>
        <dbReference type="ARBA" id="ARBA00023239"/>
    </source>
</evidence>
<dbReference type="Gene3D" id="1.10.275.10">
    <property type="entry name" value="Fumarase/aspartase (N-terminal domain)"/>
    <property type="match status" value="1"/>
</dbReference>
<gene>
    <name evidence="3" type="ORF">E1757_08965</name>
</gene>
<feature type="region of interest" description="Disordered" evidence="2">
    <location>
        <begin position="1"/>
        <end position="25"/>
    </location>
</feature>
<keyword evidence="4" id="KW-1185">Reference proteome</keyword>
<dbReference type="InterPro" id="IPR024083">
    <property type="entry name" value="Fumarase/histidase_N"/>
</dbReference>
<evidence type="ECO:0000313" key="4">
    <source>
        <dbReference type="Proteomes" id="UP000295636"/>
    </source>
</evidence>
<comment type="caution">
    <text evidence="3">The sequence shown here is derived from an EMBL/GenBank/DDBJ whole genome shotgun (WGS) entry which is preliminary data.</text>
</comment>
<reference evidence="3 4" key="1">
    <citation type="submission" date="2019-03" db="EMBL/GenBank/DDBJ databases">
        <title>This is whole genome sequence of Paenibacillus sp MS74 strain.</title>
        <authorList>
            <person name="Trinh H.N."/>
        </authorList>
    </citation>
    <scope>NUCLEOTIDE SEQUENCE [LARGE SCALE GENOMIC DNA]</scope>
    <source>
        <strain evidence="3 4">MS74</strain>
    </source>
</reference>
<keyword evidence="1" id="KW-0456">Lyase</keyword>
<sequence>MYLSYDEKPGTQAIGNTAEDLVPVPGEHPTISRERLITSMAMVKKAAALANMEVKQLNNRLGEAIVQAAEEIMALILMK</sequence>
<dbReference type="OrthoDB" id="2375382at2"/>
<evidence type="ECO:0000313" key="3">
    <source>
        <dbReference type="EMBL" id="TDF98660.1"/>
    </source>
</evidence>
<accession>A0A4R5KUR3</accession>
<name>A0A4R5KUR3_9BACL</name>
<evidence type="ECO:0000256" key="2">
    <source>
        <dbReference type="SAM" id="MobiDB-lite"/>
    </source>
</evidence>
<dbReference type="Proteomes" id="UP000295636">
    <property type="component" value="Unassembled WGS sequence"/>
</dbReference>
<dbReference type="SUPFAM" id="SSF48557">
    <property type="entry name" value="L-aspartase-like"/>
    <property type="match status" value="1"/>
</dbReference>
<dbReference type="RefSeq" id="WP_133226921.1">
    <property type="nucleotide sequence ID" value="NZ_SMRT01000003.1"/>
</dbReference>
<dbReference type="EMBL" id="SMRT01000003">
    <property type="protein sequence ID" value="TDF98660.1"/>
    <property type="molecule type" value="Genomic_DNA"/>
</dbReference>